<evidence type="ECO:0000256" key="1">
    <source>
        <dbReference type="ARBA" id="ARBA00022448"/>
    </source>
</evidence>
<evidence type="ECO:0000256" key="2">
    <source>
        <dbReference type="ARBA" id="ARBA00022737"/>
    </source>
</evidence>
<dbReference type="Proteomes" id="UP001198182">
    <property type="component" value="Unassembled WGS sequence"/>
</dbReference>
<dbReference type="GO" id="GO:0005524">
    <property type="term" value="F:ATP binding"/>
    <property type="evidence" value="ECO:0007669"/>
    <property type="project" value="UniProtKB-KW"/>
</dbReference>
<dbReference type="Pfam" id="PF00005">
    <property type="entry name" value="ABC_tran"/>
    <property type="match status" value="1"/>
</dbReference>
<dbReference type="InterPro" id="IPR003439">
    <property type="entry name" value="ABC_transporter-like_ATP-bd"/>
</dbReference>
<feature type="domain" description="ABC transporter" evidence="5">
    <location>
        <begin position="11"/>
        <end position="251"/>
    </location>
</feature>
<reference evidence="6" key="1">
    <citation type="submission" date="2021-10" db="EMBL/GenBank/DDBJ databases">
        <title>Anaerobic single-cell dispensing facilitates the cultivation of human gut bacteria.</title>
        <authorList>
            <person name="Afrizal A."/>
        </authorList>
    </citation>
    <scope>NUCLEOTIDE SEQUENCE</scope>
    <source>
        <strain evidence="6">CLA-AA-H215</strain>
    </source>
</reference>
<protein>
    <submittedName>
        <fullName evidence="6">ATP-binding cassette domain-containing protein</fullName>
    </submittedName>
</protein>
<gene>
    <name evidence="6" type="ORF">LKD81_08625</name>
</gene>
<sequence length="487" mass="55936">MDLSRRKKEFLRIHHLEAETQDNHILKSLTFCLYEGETVGFLEKDDSGMDALLSILCGSEKQVSGKLYLEGREVSGWEETEARKQGIYRIHPESSLIQHMDVAENLCLMRPSMQVPRTGKLFLRKKSLHFLTNEYLEAWGISIDSKKRAESLTRLETLLLLIIKAEMCHAKMLILDHVCEDVIGDNTDAMLRILSTMKSRGITVLIVEKQPDLMLQCAERIMVMDQGNLIGDYYADECSEKLLQIQLGSDDLEYGKNSMEERESEILNQEYCFFWENDTEFIFKAGEVLGIILPHISWKEFQGKCEILKGREQENKARISVLPGAEASFGIYPELSRAENLNFRILGRIRGKFGMISNRILRFSYGEYFSDHDPWRKSSELGTKEKMQLAIAGCSREDPDIILMDHVSYGLDMENLNDLIQEIYLLSGRGICVLLLNPGYLLARQCCTSVWARFPGKKAGIFSKEDIQEGLLSQYLFFGDRVWKENE</sequence>
<dbReference type="InterPro" id="IPR050107">
    <property type="entry name" value="ABC_carbohydrate_import_ATPase"/>
</dbReference>
<evidence type="ECO:0000256" key="3">
    <source>
        <dbReference type="ARBA" id="ARBA00022741"/>
    </source>
</evidence>
<evidence type="ECO:0000256" key="4">
    <source>
        <dbReference type="ARBA" id="ARBA00022840"/>
    </source>
</evidence>
<proteinExistence type="predicted"/>
<keyword evidence="3" id="KW-0547">Nucleotide-binding</keyword>
<evidence type="ECO:0000259" key="5">
    <source>
        <dbReference type="PROSITE" id="PS50893"/>
    </source>
</evidence>
<dbReference type="PROSITE" id="PS50893">
    <property type="entry name" value="ABC_TRANSPORTER_2"/>
    <property type="match status" value="1"/>
</dbReference>
<dbReference type="PANTHER" id="PTHR43790:SF9">
    <property type="entry name" value="GALACTOFURANOSE TRANSPORTER ATP-BINDING PROTEIN YTFR"/>
    <property type="match status" value="1"/>
</dbReference>
<comment type="caution">
    <text evidence="6">The sequence shown here is derived from an EMBL/GenBank/DDBJ whole genome shotgun (WGS) entry which is preliminary data.</text>
</comment>
<dbReference type="GO" id="GO:0016887">
    <property type="term" value="F:ATP hydrolysis activity"/>
    <property type="evidence" value="ECO:0007669"/>
    <property type="project" value="InterPro"/>
</dbReference>
<name>A0AAE3EAR8_9FIRM</name>
<keyword evidence="1" id="KW-0813">Transport</keyword>
<accession>A0AAE3EAR8</accession>
<dbReference type="InterPro" id="IPR027417">
    <property type="entry name" value="P-loop_NTPase"/>
</dbReference>
<organism evidence="6 7">
    <name type="scientific">Hominifimenecus microfluidus</name>
    <dbReference type="NCBI Taxonomy" id="2885348"/>
    <lineage>
        <taxon>Bacteria</taxon>
        <taxon>Bacillati</taxon>
        <taxon>Bacillota</taxon>
        <taxon>Clostridia</taxon>
        <taxon>Lachnospirales</taxon>
        <taxon>Lachnospiraceae</taxon>
        <taxon>Hominifimenecus</taxon>
    </lineage>
</organism>
<dbReference type="AlphaFoldDB" id="A0AAE3EAR8"/>
<dbReference type="EMBL" id="JAJEQR010000021">
    <property type="protein sequence ID" value="MCC2231060.1"/>
    <property type="molecule type" value="Genomic_DNA"/>
</dbReference>
<evidence type="ECO:0000313" key="6">
    <source>
        <dbReference type="EMBL" id="MCC2231060.1"/>
    </source>
</evidence>
<dbReference type="RefSeq" id="WP_308453593.1">
    <property type="nucleotide sequence ID" value="NZ_JAJEQR010000021.1"/>
</dbReference>
<evidence type="ECO:0000313" key="7">
    <source>
        <dbReference type="Proteomes" id="UP001198182"/>
    </source>
</evidence>
<keyword evidence="4 6" id="KW-0067">ATP-binding</keyword>
<keyword evidence="7" id="KW-1185">Reference proteome</keyword>
<keyword evidence="2" id="KW-0677">Repeat</keyword>
<dbReference type="Gene3D" id="3.40.50.300">
    <property type="entry name" value="P-loop containing nucleotide triphosphate hydrolases"/>
    <property type="match status" value="1"/>
</dbReference>
<dbReference type="SUPFAM" id="SSF52540">
    <property type="entry name" value="P-loop containing nucleoside triphosphate hydrolases"/>
    <property type="match status" value="2"/>
</dbReference>
<dbReference type="PANTHER" id="PTHR43790">
    <property type="entry name" value="CARBOHYDRATE TRANSPORT ATP-BINDING PROTEIN MG119-RELATED"/>
    <property type="match status" value="1"/>
</dbReference>